<evidence type="ECO:0000256" key="16">
    <source>
        <dbReference type="PROSITE-ProRule" id="PRU00239"/>
    </source>
</evidence>
<dbReference type="InterPro" id="IPR033883">
    <property type="entry name" value="C2_III"/>
</dbReference>
<evidence type="ECO:0000256" key="7">
    <source>
        <dbReference type="ARBA" id="ARBA00022701"/>
    </source>
</evidence>
<feature type="domain" description="Doublecortin" evidence="20">
    <location>
        <begin position="53"/>
        <end position="139"/>
    </location>
</feature>
<dbReference type="GO" id="GO:0004198">
    <property type="term" value="F:calcium-dependent cysteine-type endopeptidase activity"/>
    <property type="evidence" value="ECO:0007669"/>
    <property type="project" value="InterPro"/>
</dbReference>
<dbReference type="Pfam" id="PF01067">
    <property type="entry name" value="Calpain_III"/>
    <property type="match status" value="1"/>
</dbReference>
<dbReference type="GO" id="GO:0005874">
    <property type="term" value="C:microtubule"/>
    <property type="evidence" value="ECO:0007669"/>
    <property type="project" value="UniProtKB-KW"/>
</dbReference>
<evidence type="ECO:0000256" key="14">
    <source>
        <dbReference type="ARBA" id="ARBA00068852"/>
    </source>
</evidence>
<keyword evidence="9" id="KW-0221">Differentiation</keyword>
<dbReference type="InterPro" id="IPR036213">
    <property type="entry name" value="Calpain_III_sf"/>
</dbReference>
<dbReference type="Gene3D" id="3.90.70.10">
    <property type="entry name" value="Cysteine proteinases"/>
    <property type="match status" value="1"/>
</dbReference>
<dbReference type="GO" id="GO:0007417">
    <property type="term" value="P:central nervous system development"/>
    <property type="evidence" value="ECO:0007669"/>
    <property type="project" value="UniProtKB-ARBA"/>
</dbReference>
<feature type="active site" evidence="15">
    <location>
        <position position="630"/>
    </location>
</feature>
<dbReference type="InterPro" id="IPR036572">
    <property type="entry name" value="Doublecortin_dom_sf"/>
</dbReference>
<dbReference type="Gene3D" id="3.10.20.230">
    <property type="entry name" value="Doublecortin domain"/>
    <property type="match status" value="2"/>
</dbReference>
<evidence type="ECO:0000256" key="8">
    <source>
        <dbReference type="ARBA" id="ARBA00022737"/>
    </source>
</evidence>
<name>A0A6B0S6D0_9CETA</name>
<evidence type="ECO:0000256" key="17">
    <source>
        <dbReference type="SAM" id="MobiDB-lite"/>
    </source>
</evidence>
<keyword evidence="6" id="KW-0597">Phosphoprotein</keyword>
<dbReference type="EMBL" id="VBQZ03000225">
    <property type="protein sequence ID" value="MXQ98229.1"/>
    <property type="molecule type" value="Genomic_DNA"/>
</dbReference>
<comment type="similarity">
    <text evidence="3">Belongs to the peptidase C2 family.</text>
</comment>
<dbReference type="FunFam" id="2.60.120.380:FF:000009">
    <property type="entry name" value="Calpain-6"/>
    <property type="match status" value="1"/>
</dbReference>
<feature type="active site" evidence="15">
    <location>
        <position position="598"/>
    </location>
</feature>
<comment type="caution">
    <text evidence="21">The sequence shown here is derived from an EMBL/GenBank/DDBJ whole genome shotgun (WGS) entry which is preliminary data.</text>
</comment>
<dbReference type="InterPro" id="IPR022682">
    <property type="entry name" value="Calpain_domain_III"/>
</dbReference>
<dbReference type="InterPro" id="IPR022683">
    <property type="entry name" value="Calpain_III"/>
</dbReference>
<dbReference type="FunFam" id="3.90.70.10:FF:000064">
    <property type="entry name" value="calpain-6"/>
    <property type="match status" value="1"/>
</dbReference>
<dbReference type="Pfam" id="PF00168">
    <property type="entry name" value="C2"/>
    <property type="match status" value="1"/>
</dbReference>
<dbReference type="FunFam" id="2.60.40.150:FF:000131">
    <property type="entry name" value="calpain-6"/>
    <property type="match status" value="1"/>
</dbReference>
<reference evidence="21" key="1">
    <citation type="submission" date="2019-10" db="EMBL/GenBank/DDBJ databases">
        <title>The sequence and de novo assembly of the wild yak genome.</title>
        <authorList>
            <person name="Liu Y."/>
        </authorList>
    </citation>
    <scope>NUCLEOTIDE SEQUENCE [LARGE SCALE GENOMIC DNA]</scope>
    <source>
        <strain evidence="21">WY2019</strain>
    </source>
</reference>
<feature type="domain" description="C2" evidence="18">
    <location>
        <begin position="844"/>
        <end position="959"/>
    </location>
</feature>
<evidence type="ECO:0000313" key="22">
    <source>
        <dbReference type="Proteomes" id="UP000322234"/>
    </source>
</evidence>
<feature type="region of interest" description="Disordered" evidence="17">
    <location>
        <begin position="275"/>
        <end position="314"/>
    </location>
</feature>
<dbReference type="GO" id="GO:0030154">
    <property type="term" value="P:cell differentiation"/>
    <property type="evidence" value="ECO:0007669"/>
    <property type="project" value="UniProtKB-KW"/>
</dbReference>
<evidence type="ECO:0000259" key="20">
    <source>
        <dbReference type="PROSITE" id="PS50309"/>
    </source>
</evidence>
<accession>A0A6B0S6D0</accession>
<dbReference type="SUPFAM" id="SSF49562">
    <property type="entry name" value="C2 domain (Calcium/lipid-binding domain, CaLB)"/>
    <property type="match status" value="1"/>
</dbReference>
<dbReference type="SMART" id="SM00720">
    <property type="entry name" value="calpain_III"/>
    <property type="match status" value="1"/>
</dbReference>
<dbReference type="CDD" id="cd16112">
    <property type="entry name" value="DCX1_DCX"/>
    <property type="match status" value="1"/>
</dbReference>
<dbReference type="PANTHER" id="PTHR10183">
    <property type="entry name" value="CALPAIN"/>
    <property type="match status" value="1"/>
</dbReference>
<evidence type="ECO:0000256" key="11">
    <source>
        <dbReference type="ARBA" id="ARBA00023212"/>
    </source>
</evidence>
<dbReference type="FunFam" id="3.10.20.230:FF:000001">
    <property type="entry name" value="serine/threonine-protein kinase DCLK1 isoform X1"/>
    <property type="match status" value="1"/>
</dbReference>
<dbReference type="Pfam" id="PF03607">
    <property type="entry name" value="DCX"/>
    <property type="match status" value="2"/>
</dbReference>
<keyword evidence="10" id="KW-0524">Neurogenesis</keyword>
<evidence type="ECO:0000256" key="2">
    <source>
        <dbReference type="ARBA" id="ARBA00004556"/>
    </source>
</evidence>
<proteinExistence type="inferred from homology"/>
<evidence type="ECO:0000256" key="3">
    <source>
        <dbReference type="ARBA" id="ARBA00007623"/>
    </source>
</evidence>
<comment type="caution">
    <text evidence="16">Lacks conserved residue(s) required for the propagation of feature annotation.</text>
</comment>
<dbReference type="SMART" id="SM00239">
    <property type="entry name" value="C2"/>
    <property type="match status" value="1"/>
</dbReference>
<dbReference type="PROSITE" id="PS50309">
    <property type="entry name" value="DC"/>
    <property type="match status" value="2"/>
</dbReference>
<comment type="subunit">
    <text evidence="13">Interacts (via domain III) with microtubules. Interacts (via domain II) with ARHGEF2 (via the N-terminal zinc finger).</text>
</comment>
<dbReference type="InterPro" id="IPR003533">
    <property type="entry name" value="Doublecortin_dom"/>
</dbReference>
<evidence type="ECO:0000259" key="18">
    <source>
        <dbReference type="PROSITE" id="PS50004"/>
    </source>
</evidence>
<protein>
    <recommendedName>
        <fullName evidence="14">Calpain-6</fullName>
    </recommendedName>
</protein>
<dbReference type="InterPro" id="IPR035892">
    <property type="entry name" value="C2_domain_sf"/>
</dbReference>
<evidence type="ECO:0000313" key="21">
    <source>
        <dbReference type="EMBL" id="MXQ98229.1"/>
    </source>
</evidence>
<dbReference type="GO" id="GO:0005819">
    <property type="term" value="C:spindle"/>
    <property type="evidence" value="ECO:0007669"/>
    <property type="project" value="UniProtKB-SubCell"/>
</dbReference>
<evidence type="ECO:0000256" key="5">
    <source>
        <dbReference type="ARBA" id="ARBA00022490"/>
    </source>
</evidence>
<evidence type="ECO:0000256" key="12">
    <source>
        <dbReference type="ARBA" id="ARBA00058712"/>
    </source>
</evidence>
<dbReference type="InterPro" id="IPR038765">
    <property type="entry name" value="Papain-like_cys_pep_sf"/>
</dbReference>
<feature type="domain" description="Doublecortin" evidence="20">
    <location>
        <begin position="180"/>
        <end position="263"/>
    </location>
</feature>
<evidence type="ECO:0000256" key="1">
    <source>
        <dbReference type="ARBA" id="ARBA00004186"/>
    </source>
</evidence>
<evidence type="ECO:0000256" key="15">
    <source>
        <dbReference type="PIRSR" id="PIRSR622684-1"/>
    </source>
</evidence>
<evidence type="ECO:0000259" key="19">
    <source>
        <dbReference type="PROSITE" id="PS50203"/>
    </source>
</evidence>
<dbReference type="SMART" id="SM00230">
    <property type="entry name" value="CysPc"/>
    <property type="match status" value="1"/>
</dbReference>
<gene>
    <name evidence="21" type="ORF">E5288_WYG021437</name>
</gene>
<dbReference type="PRINTS" id="PR00704">
    <property type="entry name" value="CALPAIN"/>
</dbReference>
<dbReference type="FunFam" id="3.10.20.230:FF:000003">
    <property type="entry name" value="Neuronal migration protein doublecortin"/>
    <property type="match status" value="1"/>
</dbReference>
<dbReference type="Pfam" id="PF00648">
    <property type="entry name" value="Peptidase_C2"/>
    <property type="match status" value="1"/>
</dbReference>
<evidence type="ECO:0000256" key="4">
    <source>
        <dbReference type="ARBA" id="ARBA00022473"/>
    </source>
</evidence>
<dbReference type="PROSITE" id="PS50203">
    <property type="entry name" value="CALPAIN_CAT"/>
    <property type="match status" value="1"/>
</dbReference>
<keyword evidence="4" id="KW-0217">Developmental protein</keyword>
<dbReference type="Proteomes" id="UP000322234">
    <property type="component" value="Unassembled WGS sequence"/>
</dbReference>
<dbReference type="CDD" id="cd00214">
    <property type="entry name" value="Calpain_III"/>
    <property type="match status" value="1"/>
</dbReference>
<dbReference type="PROSITE" id="PS50004">
    <property type="entry name" value="C2"/>
    <property type="match status" value="1"/>
</dbReference>
<keyword evidence="11" id="KW-0206">Cytoskeleton</keyword>
<dbReference type="CDD" id="cd04046">
    <property type="entry name" value="C2_Calpain"/>
    <property type="match status" value="1"/>
</dbReference>
<evidence type="ECO:0000256" key="13">
    <source>
        <dbReference type="ARBA" id="ARBA00062417"/>
    </source>
</evidence>
<dbReference type="InterPro" id="IPR022684">
    <property type="entry name" value="Calpain_cysteine_protease"/>
</dbReference>
<dbReference type="CDD" id="cd17069">
    <property type="entry name" value="DCX2"/>
    <property type="match status" value="1"/>
</dbReference>
<sequence>MELDFGHFDERDKTSRNMRGSRMNGLPSPTHSAHCSFYRTRTLQALSNEKKAKKVRFYRNGDRYFKGIVYAVSSDRFRSFDALLADLTRSLSDNINLPQGVRYIYTIDGSRKIGSMDELEEGESYVCSSDNFFKKVEYTKNVNPNWSVNVKTSANMKAPQSLASSNSAQARENKDFVRPKLVTIIRSGVKPRKAVRVLLNKKTAHSFEQVLTDITEAIKLETGVVKKLYTLDGKQVTCLHDFFGDDDVFIACGPEKFRYAQDDFSLDENECRVMKGNPSATAGPKASPTPQKSSAKSPGPTRRSKSPADSALDASENSLPNLKKALCSLCVDPILAGFLVGGSGVGIPFAHLFFKNQKYQELKQECIRDGRLFCDPTFLPENDSLFYNRLLPGKVIWKRPQDICDDPRLIVGNISNHQLTQGRLGHKPMVSAFSCLAVQECHWTKTIPNYKEQEWDPRKIDKYAGIFHFRFWHFGEWTEVVIDDLLPTINGDLVFSFSTSMNEFWNALLEKAYAKLLGCYEALDGLTTSDIIVDFTGTLAETVDMQKGRYTDLVEEKYKLFKELYKTFTKGGLICCSIEFPDQEEQEVETDWGLLKGHTYTMTDIRKIRLGERLVEVFSTEKLYMIRLRNPLGRQEWSGPWSEISEEWQQLTAADRKNLGIVMSDDGEFWMSLEDFCRNFHELNVCRNVNNPLFGHKELESVVGCWTVNDDPLMNRSGGCYNNRDTFLQNPQYIFTVPEDEHKVIMSLQQKDLRTYRRMGRPDNYIIGFELFKVELNRKFRLHHLYIQERAGTSTYIDTRTVFLSKYLKKGNYVLVPTMFQHGRTSEFLLRIFCEVPVQLRELTMDMPKMSCWNLARGYPKVVTQITVHSAEGLEKKYDNETVNPYLIIKCGKEEVRSPVQKNTVHAIFDTQAIFYRRTTDIPIIVQVWNKRKFCDQFLGQVILDADPSDCRELKSLYLRKKGGPTAKVKQGHISFKIISSDDLTEL</sequence>
<feature type="domain" description="Calpain catalytic" evidence="19">
    <location>
        <begin position="372"/>
        <end position="689"/>
    </location>
</feature>
<dbReference type="SUPFAM" id="SSF54001">
    <property type="entry name" value="Cysteine proteinases"/>
    <property type="match status" value="1"/>
</dbReference>
<keyword evidence="8" id="KW-0677">Repeat</keyword>
<keyword evidence="7" id="KW-0493">Microtubule</keyword>
<dbReference type="InterPro" id="IPR033884">
    <property type="entry name" value="C2_Calpain"/>
</dbReference>
<dbReference type="SMART" id="SM00537">
    <property type="entry name" value="DCX"/>
    <property type="match status" value="2"/>
</dbReference>
<dbReference type="GO" id="GO:0006508">
    <property type="term" value="P:proteolysis"/>
    <property type="evidence" value="ECO:0007669"/>
    <property type="project" value="InterPro"/>
</dbReference>
<dbReference type="Gene3D" id="2.60.40.150">
    <property type="entry name" value="C2 domain"/>
    <property type="match status" value="1"/>
</dbReference>
<organism evidence="21 22">
    <name type="scientific">Bos mutus</name>
    <name type="common">wild yak</name>
    <dbReference type="NCBI Taxonomy" id="72004"/>
    <lineage>
        <taxon>Eukaryota</taxon>
        <taxon>Metazoa</taxon>
        <taxon>Chordata</taxon>
        <taxon>Craniata</taxon>
        <taxon>Vertebrata</taxon>
        <taxon>Euteleostomi</taxon>
        <taxon>Mammalia</taxon>
        <taxon>Eutheria</taxon>
        <taxon>Laurasiatheria</taxon>
        <taxon>Artiodactyla</taxon>
        <taxon>Ruminantia</taxon>
        <taxon>Pecora</taxon>
        <taxon>Bovidae</taxon>
        <taxon>Bovinae</taxon>
        <taxon>Bos</taxon>
    </lineage>
</organism>
<comment type="function">
    <text evidence="12">Microtubule-stabilizing protein that may be involved in the regulation of microtubule dynamics and cytoskeletal organization. May act as a regulator of RAC1 activity through interaction with ARHGEF2 to control lamellipodial formation and cell mobility. Does not seem to have protease activity as it has lost the active site residues.</text>
</comment>
<dbReference type="GO" id="GO:0048471">
    <property type="term" value="C:perinuclear region of cytoplasm"/>
    <property type="evidence" value="ECO:0007669"/>
    <property type="project" value="UniProtKB-SubCell"/>
</dbReference>
<dbReference type="AlphaFoldDB" id="A0A6B0S6D0"/>
<comment type="subcellular location">
    <subcellularLocation>
        <location evidence="1">Cytoplasm</location>
        <location evidence="1">Cytoskeleton</location>
        <location evidence="1">Spindle</location>
    </subcellularLocation>
    <subcellularLocation>
        <location evidence="2">Cytoplasm</location>
        <location evidence="2">Perinuclear region</location>
    </subcellularLocation>
</comment>
<dbReference type="PANTHER" id="PTHR10183:SF381">
    <property type="entry name" value="CALPAIN-6"/>
    <property type="match status" value="1"/>
</dbReference>
<evidence type="ECO:0000256" key="9">
    <source>
        <dbReference type="ARBA" id="ARBA00022782"/>
    </source>
</evidence>
<dbReference type="InterPro" id="IPR000008">
    <property type="entry name" value="C2_dom"/>
</dbReference>
<dbReference type="GO" id="GO:0035556">
    <property type="term" value="P:intracellular signal transduction"/>
    <property type="evidence" value="ECO:0007669"/>
    <property type="project" value="InterPro"/>
</dbReference>
<keyword evidence="22" id="KW-1185">Reference proteome</keyword>
<keyword evidence="5" id="KW-0963">Cytoplasm</keyword>
<dbReference type="CDD" id="cd00044">
    <property type="entry name" value="CysPc"/>
    <property type="match status" value="1"/>
</dbReference>
<dbReference type="SUPFAM" id="SSF49758">
    <property type="entry name" value="Calpain large subunit, middle domain (domain III)"/>
    <property type="match status" value="1"/>
</dbReference>
<dbReference type="SUPFAM" id="SSF89837">
    <property type="entry name" value="Doublecortin (DC)"/>
    <property type="match status" value="2"/>
</dbReference>
<dbReference type="InterPro" id="IPR001300">
    <property type="entry name" value="Peptidase_C2_calpain_cat"/>
</dbReference>
<dbReference type="Gene3D" id="2.60.120.380">
    <property type="match status" value="1"/>
</dbReference>
<evidence type="ECO:0000256" key="6">
    <source>
        <dbReference type="ARBA" id="ARBA00022553"/>
    </source>
</evidence>
<evidence type="ECO:0000256" key="10">
    <source>
        <dbReference type="ARBA" id="ARBA00022902"/>
    </source>
</evidence>
<feature type="region of interest" description="Disordered" evidence="17">
    <location>
        <begin position="11"/>
        <end position="31"/>
    </location>
</feature>